<gene>
    <name evidence="1" type="ORF">DERYTH_LOCUS27479</name>
</gene>
<dbReference type="AlphaFoldDB" id="A0A9N9KCN7"/>
<organism evidence="1 2">
    <name type="scientific">Dentiscutata erythropus</name>
    <dbReference type="NCBI Taxonomy" id="1348616"/>
    <lineage>
        <taxon>Eukaryota</taxon>
        <taxon>Fungi</taxon>
        <taxon>Fungi incertae sedis</taxon>
        <taxon>Mucoromycota</taxon>
        <taxon>Glomeromycotina</taxon>
        <taxon>Glomeromycetes</taxon>
        <taxon>Diversisporales</taxon>
        <taxon>Gigasporaceae</taxon>
        <taxon>Dentiscutata</taxon>
    </lineage>
</organism>
<reference evidence="1" key="1">
    <citation type="submission" date="2021-06" db="EMBL/GenBank/DDBJ databases">
        <authorList>
            <person name="Kallberg Y."/>
            <person name="Tangrot J."/>
            <person name="Rosling A."/>
        </authorList>
    </citation>
    <scope>NUCLEOTIDE SEQUENCE</scope>
    <source>
        <strain evidence="1">MA453B</strain>
    </source>
</reference>
<evidence type="ECO:0000313" key="2">
    <source>
        <dbReference type="Proteomes" id="UP000789405"/>
    </source>
</evidence>
<sequence>IVAIDIAFIYIDPMYSLRSMFNVLMKLLFFKKAITGVVSESRP</sequence>
<keyword evidence="2" id="KW-1185">Reference proteome</keyword>
<feature type="non-terminal residue" evidence="1">
    <location>
        <position position="43"/>
    </location>
</feature>
<protein>
    <submittedName>
        <fullName evidence="1">16083_t:CDS:1</fullName>
    </submittedName>
</protein>
<comment type="caution">
    <text evidence="1">The sequence shown here is derived from an EMBL/GenBank/DDBJ whole genome shotgun (WGS) entry which is preliminary data.</text>
</comment>
<accession>A0A9N9KCN7</accession>
<proteinExistence type="predicted"/>
<dbReference type="EMBL" id="CAJVPY010063290">
    <property type="protein sequence ID" value="CAG8823321.1"/>
    <property type="molecule type" value="Genomic_DNA"/>
</dbReference>
<feature type="non-terminal residue" evidence="1">
    <location>
        <position position="1"/>
    </location>
</feature>
<name>A0A9N9KCN7_9GLOM</name>
<dbReference type="Proteomes" id="UP000789405">
    <property type="component" value="Unassembled WGS sequence"/>
</dbReference>
<evidence type="ECO:0000313" key="1">
    <source>
        <dbReference type="EMBL" id="CAG8823321.1"/>
    </source>
</evidence>